<reference evidence="3 4" key="1">
    <citation type="submission" date="2023-01" db="EMBL/GenBank/DDBJ databases">
        <title>Draft genome sequence of Nocardiopsis sp. RSe5-2 isolated from halophytes.</title>
        <authorList>
            <person name="Duangmal K."/>
            <person name="Chantavorakit T."/>
        </authorList>
    </citation>
    <scope>NUCLEOTIDE SEQUENCE [LARGE SCALE GENOMIC DNA]</scope>
    <source>
        <strain evidence="3 4">RSe5-2</strain>
    </source>
</reference>
<name>A0ABT4U8Z7_9ACTN</name>
<accession>A0ABT4U8Z7</accession>
<protein>
    <recommendedName>
        <fullName evidence="2">DUF6891 domain-containing protein</fullName>
    </recommendedName>
</protein>
<feature type="domain" description="DUF6891" evidence="2">
    <location>
        <begin position="24"/>
        <end position="200"/>
    </location>
</feature>
<dbReference type="Pfam" id="PF21831">
    <property type="entry name" value="DUF6891"/>
    <property type="match status" value="1"/>
</dbReference>
<gene>
    <name evidence="3" type="ORF">O4J56_22540</name>
</gene>
<feature type="compositionally biased region" description="Polar residues" evidence="1">
    <location>
        <begin position="1"/>
        <end position="12"/>
    </location>
</feature>
<comment type="caution">
    <text evidence="3">The sequence shown here is derived from an EMBL/GenBank/DDBJ whole genome shotgun (WGS) entry which is preliminary data.</text>
</comment>
<dbReference type="EMBL" id="JAQFWQ010000078">
    <property type="protein sequence ID" value="MDA2813442.1"/>
    <property type="molecule type" value="Genomic_DNA"/>
</dbReference>
<dbReference type="RefSeq" id="WP_270688452.1">
    <property type="nucleotide sequence ID" value="NZ_JAQFWQ010000078.1"/>
</dbReference>
<evidence type="ECO:0000313" key="4">
    <source>
        <dbReference type="Proteomes" id="UP001527866"/>
    </source>
</evidence>
<keyword evidence="4" id="KW-1185">Reference proteome</keyword>
<proteinExistence type="predicted"/>
<dbReference type="InterPro" id="IPR054186">
    <property type="entry name" value="DUF6891"/>
</dbReference>
<sequence length="202" mass="21623">MDTDNTSISTEAASEGGPGPGYDEAAEEAEECARLLVRRGFTSFETAVQEVAHEFGDRLPAARARNIVEDVWEEAVRALRTAAGPTDNDRLDSVFRELRKSGIEALQDFSCCQTCALDAIAPSGDRDRGYVFYHGQDTDRAIGGGGLMLSYGAFGGDEEAATAIGREVVGLIGEAGLTAHWGGDPGKRIEISPMNWLRRLPG</sequence>
<evidence type="ECO:0000313" key="3">
    <source>
        <dbReference type="EMBL" id="MDA2813442.1"/>
    </source>
</evidence>
<evidence type="ECO:0000259" key="2">
    <source>
        <dbReference type="Pfam" id="PF21831"/>
    </source>
</evidence>
<organism evidence="3 4">
    <name type="scientific">Nocardiopsis endophytica</name>
    <dbReference type="NCBI Taxonomy" id="3018445"/>
    <lineage>
        <taxon>Bacteria</taxon>
        <taxon>Bacillati</taxon>
        <taxon>Actinomycetota</taxon>
        <taxon>Actinomycetes</taxon>
        <taxon>Streptosporangiales</taxon>
        <taxon>Nocardiopsidaceae</taxon>
        <taxon>Nocardiopsis</taxon>
    </lineage>
</organism>
<dbReference type="Proteomes" id="UP001527866">
    <property type="component" value="Unassembled WGS sequence"/>
</dbReference>
<feature type="region of interest" description="Disordered" evidence="1">
    <location>
        <begin position="1"/>
        <end position="27"/>
    </location>
</feature>
<evidence type="ECO:0000256" key="1">
    <source>
        <dbReference type="SAM" id="MobiDB-lite"/>
    </source>
</evidence>